<dbReference type="PANTHER" id="PTHR11839">
    <property type="entry name" value="UDP/ADP-SUGAR PYROPHOSPHATASE"/>
    <property type="match status" value="1"/>
</dbReference>
<name>A0ABX7B354_9PROT</name>
<comment type="cofactor">
    <cofactor evidence="2">
        <name>Mg(2+)</name>
        <dbReference type="ChEBI" id="CHEBI:18420"/>
    </cofactor>
</comment>
<comment type="cofactor">
    <cofactor evidence="1">
        <name>Mn(2+)</name>
        <dbReference type="ChEBI" id="CHEBI:29035"/>
    </cofactor>
</comment>
<evidence type="ECO:0000256" key="4">
    <source>
        <dbReference type="HAMAP-Rule" id="MF_00298"/>
    </source>
</evidence>
<keyword evidence="7" id="KW-1185">Reference proteome</keyword>
<evidence type="ECO:0000256" key="2">
    <source>
        <dbReference type="ARBA" id="ARBA00001946"/>
    </source>
</evidence>
<comment type="similarity">
    <text evidence="4">Belongs to the Nudix hydrolase family. RppH subfamily.</text>
</comment>
<sequence length="160" mass="17952">MSKSDKLPYRPCVGIMLVNPGGKVFVGRRIDTPDAWQMPQGGIDAGETPREAALRELVEEIGTGAAEVVAETEGWLRYDLPPHLIGKVWKGKYRGQEQKWILARFTGTDGDIDLVTDHPEFDAWQWIEPDRLADLIVPFKRPIYEAVVAEFRTLLTPPPG</sequence>
<dbReference type="HAMAP" id="MF_00298">
    <property type="entry name" value="Nudix_RppH"/>
    <property type="match status" value="1"/>
</dbReference>
<dbReference type="InterPro" id="IPR022927">
    <property type="entry name" value="RppH"/>
</dbReference>
<dbReference type="PRINTS" id="PR00502">
    <property type="entry name" value="NUDIXFAMILY"/>
</dbReference>
<comment type="cofactor">
    <cofactor evidence="4">
        <name>a divalent metal cation</name>
        <dbReference type="ChEBI" id="CHEBI:60240"/>
    </cofactor>
</comment>
<dbReference type="InterPro" id="IPR000086">
    <property type="entry name" value="NUDIX_hydrolase_dom"/>
</dbReference>
<evidence type="ECO:0000256" key="1">
    <source>
        <dbReference type="ARBA" id="ARBA00001936"/>
    </source>
</evidence>
<proteinExistence type="inferred from homology"/>
<dbReference type="InterPro" id="IPR020084">
    <property type="entry name" value="NUDIX_hydrolase_CS"/>
</dbReference>
<evidence type="ECO:0000313" key="7">
    <source>
        <dbReference type="Proteomes" id="UP000595197"/>
    </source>
</evidence>
<dbReference type="NCBIfam" id="NF001938">
    <property type="entry name" value="PRK00714.1-5"/>
    <property type="match status" value="1"/>
</dbReference>
<feature type="short sequence motif" description="Nudix box" evidence="4">
    <location>
        <begin position="41"/>
        <end position="62"/>
    </location>
</feature>
<dbReference type="PROSITE" id="PS51462">
    <property type="entry name" value="NUDIX"/>
    <property type="match status" value="1"/>
</dbReference>
<organism evidence="6 7">
    <name type="scientific">Skermanella cutis</name>
    <dbReference type="NCBI Taxonomy" id="2775420"/>
    <lineage>
        <taxon>Bacteria</taxon>
        <taxon>Pseudomonadati</taxon>
        <taxon>Pseudomonadota</taxon>
        <taxon>Alphaproteobacteria</taxon>
        <taxon>Rhodospirillales</taxon>
        <taxon>Azospirillaceae</taxon>
        <taxon>Skermanella</taxon>
    </lineage>
</organism>
<protein>
    <recommendedName>
        <fullName evidence="4">RNA pyrophosphohydrolase</fullName>
        <ecNumber evidence="4">3.6.1.-</ecNumber>
    </recommendedName>
    <alternativeName>
        <fullName evidence="4">(Di)nucleoside polyphosphate hydrolase</fullName>
    </alternativeName>
</protein>
<gene>
    <name evidence="4" type="primary">rppH</name>
    <name evidence="4" type="synonym">nudH</name>
    <name evidence="6" type="ORF">IGS68_21435</name>
</gene>
<dbReference type="PROSITE" id="PS00893">
    <property type="entry name" value="NUDIX_BOX"/>
    <property type="match status" value="1"/>
</dbReference>
<dbReference type="PANTHER" id="PTHR11839:SF22">
    <property type="entry name" value="NUDIX HYDROLASE 26, CHLOROPLASTIC"/>
    <property type="match status" value="1"/>
</dbReference>
<feature type="domain" description="Nudix hydrolase" evidence="5">
    <location>
        <begin position="8"/>
        <end position="149"/>
    </location>
</feature>
<evidence type="ECO:0000256" key="3">
    <source>
        <dbReference type="ARBA" id="ARBA00022801"/>
    </source>
</evidence>
<dbReference type="CDD" id="cd03671">
    <property type="entry name" value="NUDIX_Ap4A_hydrolase_plant_like"/>
    <property type="match status" value="1"/>
</dbReference>
<accession>A0ABX7B354</accession>
<evidence type="ECO:0000313" key="6">
    <source>
        <dbReference type="EMBL" id="QQP88564.1"/>
    </source>
</evidence>
<comment type="function">
    <text evidence="4">Accelerates the degradation of transcripts by removing pyrophosphate from the 5'-end of triphosphorylated RNA, leading to a more labile monophosphorylated state that can stimulate subsequent ribonuclease cleavage.</text>
</comment>
<dbReference type="Gene3D" id="3.90.79.10">
    <property type="entry name" value="Nucleoside Triphosphate Pyrophosphohydrolase"/>
    <property type="match status" value="1"/>
</dbReference>
<dbReference type="InterPro" id="IPR015797">
    <property type="entry name" value="NUDIX_hydrolase-like_dom_sf"/>
</dbReference>
<dbReference type="RefSeq" id="WP_201073634.1">
    <property type="nucleotide sequence ID" value="NZ_CP067420.1"/>
</dbReference>
<keyword evidence="3 4" id="KW-0378">Hydrolase</keyword>
<dbReference type="NCBIfam" id="NF001936">
    <property type="entry name" value="PRK00714.1-3"/>
    <property type="match status" value="1"/>
</dbReference>
<dbReference type="EMBL" id="CP067420">
    <property type="protein sequence ID" value="QQP88564.1"/>
    <property type="molecule type" value="Genomic_DNA"/>
</dbReference>
<dbReference type="SUPFAM" id="SSF55811">
    <property type="entry name" value="Nudix"/>
    <property type="match status" value="1"/>
</dbReference>
<dbReference type="Pfam" id="PF00293">
    <property type="entry name" value="NUDIX"/>
    <property type="match status" value="1"/>
</dbReference>
<dbReference type="EC" id="3.6.1.-" evidence="4"/>
<reference evidence="6" key="1">
    <citation type="submission" date="2021-02" db="EMBL/GenBank/DDBJ databases">
        <title>Skermanella TT6 skin isolate.</title>
        <authorList>
            <person name="Lee K."/>
            <person name="Ganzorig M."/>
        </authorList>
    </citation>
    <scope>NUCLEOTIDE SEQUENCE</scope>
    <source>
        <strain evidence="6">TT6</strain>
    </source>
</reference>
<dbReference type="GO" id="GO:0016787">
    <property type="term" value="F:hydrolase activity"/>
    <property type="evidence" value="ECO:0007669"/>
    <property type="project" value="UniProtKB-KW"/>
</dbReference>
<evidence type="ECO:0000259" key="5">
    <source>
        <dbReference type="PROSITE" id="PS51462"/>
    </source>
</evidence>
<dbReference type="Proteomes" id="UP000595197">
    <property type="component" value="Chromosome"/>
</dbReference>
<dbReference type="InterPro" id="IPR020476">
    <property type="entry name" value="Nudix_hydrolase"/>
</dbReference>